<gene>
    <name evidence="12" type="ORF">PMAYCL1PPCAC_25065</name>
</gene>
<dbReference type="GO" id="GO:0099525">
    <property type="term" value="P:presynaptic dense core vesicle exocytosis"/>
    <property type="evidence" value="ECO:0007669"/>
    <property type="project" value="TreeGrafter"/>
</dbReference>
<feature type="compositionally biased region" description="Polar residues" evidence="6">
    <location>
        <begin position="254"/>
        <end position="265"/>
    </location>
</feature>
<dbReference type="Pfam" id="PF00130">
    <property type="entry name" value="C1_1"/>
    <property type="match status" value="1"/>
</dbReference>
<dbReference type="FunFam" id="2.60.40.150:FF:000014">
    <property type="entry name" value="protein unc-13 homolog B"/>
    <property type="match status" value="1"/>
</dbReference>
<dbReference type="InterPro" id="IPR000008">
    <property type="entry name" value="C2_dom"/>
</dbReference>
<dbReference type="GO" id="GO:0030672">
    <property type="term" value="C:synaptic vesicle membrane"/>
    <property type="evidence" value="ECO:0007669"/>
    <property type="project" value="TreeGrafter"/>
</dbReference>
<dbReference type="GO" id="GO:0008270">
    <property type="term" value="F:zinc ion binding"/>
    <property type="evidence" value="ECO:0007669"/>
    <property type="project" value="UniProtKB-KW"/>
</dbReference>
<dbReference type="InterPro" id="IPR010439">
    <property type="entry name" value="MUN_dom"/>
</dbReference>
<dbReference type="CDD" id="cd08394">
    <property type="entry name" value="C2A_Munc13"/>
    <property type="match status" value="1"/>
</dbReference>
<feature type="chain" id="PRO_5042971213" description="Unc-13" evidence="7">
    <location>
        <begin position="19"/>
        <end position="2036"/>
    </location>
</feature>
<dbReference type="PROSITE" id="PS51258">
    <property type="entry name" value="MHD1"/>
    <property type="match status" value="1"/>
</dbReference>
<feature type="domain" description="MHD2" evidence="11">
    <location>
        <begin position="1681"/>
        <end position="1838"/>
    </location>
</feature>
<dbReference type="GO" id="GO:0035249">
    <property type="term" value="P:synaptic transmission, glutamatergic"/>
    <property type="evidence" value="ECO:0007669"/>
    <property type="project" value="TreeGrafter"/>
</dbReference>
<dbReference type="GO" id="GO:0016081">
    <property type="term" value="P:synaptic vesicle docking"/>
    <property type="evidence" value="ECO:0007669"/>
    <property type="project" value="TreeGrafter"/>
</dbReference>
<dbReference type="EMBL" id="BTRK01000005">
    <property type="protein sequence ID" value="GMR54870.1"/>
    <property type="molecule type" value="Genomic_DNA"/>
</dbReference>
<feature type="region of interest" description="Disordered" evidence="6">
    <location>
        <begin position="242"/>
        <end position="329"/>
    </location>
</feature>
<comment type="caution">
    <text evidence="12">The sequence shown here is derived from an EMBL/GenBank/DDBJ whole genome shotgun (WGS) entry which is preliminary data.</text>
</comment>
<protein>
    <recommendedName>
        <fullName evidence="14">Unc-13</fullName>
    </recommendedName>
</protein>
<evidence type="ECO:0000313" key="12">
    <source>
        <dbReference type="EMBL" id="GMR54870.1"/>
    </source>
</evidence>
<feature type="compositionally biased region" description="Basic and acidic residues" evidence="6">
    <location>
        <begin position="740"/>
        <end position="749"/>
    </location>
</feature>
<dbReference type="Pfam" id="PF00168">
    <property type="entry name" value="C2"/>
    <property type="match status" value="3"/>
</dbReference>
<dbReference type="SMART" id="SM00109">
    <property type="entry name" value="C1"/>
    <property type="match status" value="1"/>
</dbReference>
<dbReference type="PROSITE" id="PS51259">
    <property type="entry name" value="MHD2"/>
    <property type="match status" value="1"/>
</dbReference>
<evidence type="ECO:0000313" key="13">
    <source>
        <dbReference type="Proteomes" id="UP001328107"/>
    </source>
</evidence>
<feature type="region of interest" description="Disordered" evidence="6">
    <location>
        <begin position="396"/>
        <end position="416"/>
    </location>
</feature>
<sequence>PLLLALLSLATISGGSLAPPAGAHPPPPPAPAPAIRIAGKAGSDPKTPVPGPKVPYKGTTPEEMLTLIVSVKKARLLGGVDEFNTYVTVKLQNVKSTTIAVKGNVPCWEQEFIFETNRMDEGMILELWSKGVLWDKLIGVHYMPLTSVVYSQSPGDGKWLQVDHELETRNGQTVGTCRPTGHSLLVDARFELPFDAHEEHTEELQSKLYALNQLIETDQVTPSPNHRAPFVHSGISEDSDYTSDVNFPIHHAGANSQQPNSSAHQWDSHLRPGGTSARHHHERGGGGPASSRGSFNDTALQASYEDEEDAYHSRMQNEEPMQPHHSRHYDDYRVEEVLGDGRHYDVDDEEEYHRGGRREEGQGYYHHPNGYHVDQDGYYDIADTEEDLIPSARHHPGAYSHHYQTSPHGGSQFTQRPDEHLDYHVEHFREADGHLPQQHDADAVLDEEDEDEEEYDEYARLHQPGTSGAQFGSHTPQQYTNGSVRSGGTGSVTLRQESMDYESQREYESDRHYDSQGPYQSDWHDDEPLSYNSRPPGSNPREGQQLPDYDWRHDEEDEYHDGEHPYPEHHDDPHYDTVHDGYVGDFPQSAATAHHPDYGSNTTTTVTMQPPDTFDVALASRRYDSHGPEDLIPTPEPDMDALRRAFSPQMQNHSGEWSHPSTSYDLQQNQQMQQQSITQQDYHGQYQEEKHFEEMPQRRYDSSIGDSMAGLDMAAGTYHEPNGYAGGYQPDGYHGTNGYHEQEEYHEEPGTSGYDGHGYREGPQSPPSVSFSERTQVKQYEREEEPHHDVRSSTIQEEERRDYRQMWHGAYKKVCKNLGFKSSILDGDGRNAINAFYKSIDAMPNMNVARTKTSIPLVSELTLQTMATKRAQAGLANNARTTFHDEELKAHVYRKTLQALLYPISCTTPHNFQTTNFQPNLQTPTWCYECEGLLWGLARQGLRCSECGVKVHEKCKDLISADCLQRAAEKSSKHGEGDRTQNLIQVMRDRMKIQERNKPEIFETIRTIFAVDERTQQEALKQAKTAILEGSSKWSAKITLTVICAQGLIAKDKTGKSDPYVTAQVGKVKRRTRTIHQELNPVWNEKFFFECHNSTDRIKVRVWDEDNDLKSKLRQKLTRESDDFLGQTVIEVRTLSGEMDVWYNLEKRTDKSAVSGAIRLHISVEIKGEEKLAPYHVQYTCLHEHLFANHCIVLDGCDEVRLPDAKGEDSWKVYFDDTGQDICDEFSMRYGVESIYQAMTHFACLCTKYSSSSVPAVLSTLLANINAYYAHTTATSAVSASDRFSASNFGKDRFVKLLDQLHNSLRIDLSMYRKYFPTNKKAKLQDLKSTVDLLTSITFFRMKVLELSSPPRASVVVQECAKACMETTYQLLFDSCCDAGGPRIDSVEFWKEFLNYMMDAVEEDKEVYASVLNQFPQELDVGKLSACTLWTLYRTDLKLALDDHAKSKKCATSDYMNLYFRVKSFYFKYVAEIPPFNSSIPEFPMWFIPFVMDWLNENDEHSMDILRAAYNRDKADNFPQTSDHTKFSNSVVDVFGQLNEALDVLKKMDCPNPEVSADLMKRFSKTLNKVLLAYADMVQKDFPRYASNEKLACILMNNVQQLRVELEKIYVNMGGEKLDPQASEVLTKLQKKLNNMLDKLGREFAVYLEPNIKEQMLKLGNLLSKIKGQQLQKSQVAAEVDIVLEPLMDVLEATLQRFSQQCEKTVMKYLLKEMWKITIVCMEKIVVLPPLDNKALLKQLPNAKIGDMTKLMSTKINDVKGLSSVKDMMDIAREGSERSLSPKQCTVLDAALDAIKECFHAGGQGLKKSFFEKSEELQALKYALSLYTQTSEQLIRTFITGQKNQDLPSQEQPVGEISVQVDLFAHPGTGEQKVTVKILAANDLRWQTTSVFKPFVEVHLVGPHLADKKRKQATKTKSGNWAPKFNETFHFFLGNEGEPEHYELIFQVKDYCFAREDRIVGVGVLQLASIVEQGSCSMWVQLGSRLQIDDDGLILLRILSQRQADDVAKEFVKLKSDCRFETESQLAQSASSNKLN</sequence>
<feature type="domain" description="C2" evidence="8">
    <location>
        <begin position="48"/>
        <end position="160"/>
    </location>
</feature>
<dbReference type="GO" id="GO:0043195">
    <property type="term" value="C:terminal bouton"/>
    <property type="evidence" value="ECO:0007669"/>
    <property type="project" value="TreeGrafter"/>
</dbReference>
<dbReference type="InterPro" id="IPR027080">
    <property type="entry name" value="Unc-13"/>
</dbReference>
<keyword evidence="5" id="KW-0106">Calcium</keyword>
<evidence type="ECO:0000256" key="5">
    <source>
        <dbReference type="ARBA" id="ARBA00022837"/>
    </source>
</evidence>
<dbReference type="FunFam" id="2.60.40.150:FF:000002">
    <property type="entry name" value="Protein unc-13 homolog B"/>
    <property type="match status" value="1"/>
</dbReference>
<dbReference type="InterPro" id="IPR035892">
    <property type="entry name" value="C2_domain_sf"/>
</dbReference>
<dbReference type="InterPro" id="IPR037302">
    <property type="entry name" value="Unc-13_C2B"/>
</dbReference>
<evidence type="ECO:0000256" key="6">
    <source>
        <dbReference type="SAM" id="MobiDB-lite"/>
    </source>
</evidence>
<feature type="compositionally biased region" description="Polar residues" evidence="6">
    <location>
        <begin position="464"/>
        <end position="481"/>
    </location>
</feature>
<evidence type="ECO:0000256" key="3">
    <source>
        <dbReference type="ARBA" id="ARBA00022771"/>
    </source>
</evidence>
<dbReference type="InterPro" id="IPR014770">
    <property type="entry name" value="Munc13_1"/>
</dbReference>
<dbReference type="SMART" id="SM00239">
    <property type="entry name" value="C2"/>
    <property type="match status" value="3"/>
</dbReference>
<feature type="region of interest" description="Disordered" evidence="6">
    <location>
        <begin position="18"/>
        <end position="56"/>
    </location>
</feature>
<dbReference type="Gene3D" id="1.10.357.50">
    <property type="match status" value="1"/>
</dbReference>
<evidence type="ECO:0000256" key="2">
    <source>
        <dbReference type="ARBA" id="ARBA00022737"/>
    </source>
</evidence>
<dbReference type="PANTHER" id="PTHR10480:SF12">
    <property type="entry name" value="UNC-13, ISOFORM E"/>
    <property type="match status" value="1"/>
</dbReference>
<dbReference type="GO" id="GO:0031594">
    <property type="term" value="C:neuromuscular junction"/>
    <property type="evidence" value="ECO:0007669"/>
    <property type="project" value="TreeGrafter"/>
</dbReference>
<evidence type="ECO:0008006" key="14">
    <source>
        <dbReference type="Google" id="ProtNLM"/>
    </source>
</evidence>
<feature type="region of interest" description="Disordered" evidence="6">
    <location>
        <begin position="463"/>
        <end position="610"/>
    </location>
</feature>
<dbReference type="GO" id="GO:0042734">
    <property type="term" value="C:presynaptic membrane"/>
    <property type="evidence" value="ECO:0007669"/>
    <property type="project" value="TreeGrafter"/>
</dbReference>
<reference evidence="13" key="1">
    <citation type="submission" date="2022-10" db="EMBL/GenBank/DDBJ databases">
        <title>Genome assembly of Pristionchus species.</title>
        <authorList>
            <person name="Yoshida K."/>
            <person name="Sommer R.J."/>
        </authorList>
    </citation>
    <scope>NUCLEOTIDE SEQUENCE [LARGE SCALE GENOMIC DNA]</scope>
    <source>
        <strain evidence="13">RS5460</strain>
    </source>
</reference>
<feature type="compositionally biased region" description="Low complexity" evidence="6">
    <location>
        <begin position="667"/>
        <end position="680"/>
    </location>
</feature>
<feature type="compositionally biased region" description="Basic and acidic residues" evidence="6">
    <location>
        <begin position="502"/>
        <end position="514"/>
    </location>
</feature>
<dbReference type="GO" id="GO:0005543">
    <property type="term" value="F:phospholipid binding"/>
    <property type="evidence" value="ECO:0007669"/>
    <property type="project" value="InterPro"/>
</dbReference>
<dbReference type="GO" id="GO:0061789">
    <property type="term" value="P:dense core granule priming"/>
    <property type="evidence" value="ECO:0007669"/>
    <property type="project" value="TreeGrafter"/>
</dbReference>
<feature type="domain" description="Phorbol-ester/DAG-type" evidence="9">
    <location>
        <begin position="909"/>
        <end position="963"/>
    </location>
</feature>
<dbReference type="Proteomes" id="UP001328107">
    <property type="component" value="Unassembled WGS sequence"/>
</dbReference>
<dbReference type="InterPro" id="IPR002219">
    <property type="entry name" value="PKC_DAG/PE"/>
</dbReference>
<dbReference type="InterPro" id="IPR014772">
    <property type="entry name" value="Munc13_dom-2"/>
</dbReference>
<dbReference type="SUPFAM" id="SSF49562">
    <property type="entry name" value="C2 domain (Calcium/lipid-binding domain, CaLB)"/>
    <property type="match status" value="3"/>
</dbReference>
<dbReference type="GO" id="GO:0019992">
    <property type="term" value="F:diacylglycerol binding"/>
    <property type="evidence" value="ECO:0007669"/>
    <property type="project" value="InterPro"/>
</dbReference>
<feature type="region of interest" description="Disordered" evidence="6">
    <location>
        <begin position="722"/>
        <end position="797"/>
    </location>
</feature>
<evidence type="ECO:0000256" key="4">
    <source>
        <dbReference type="ARBA" id="ARBA00022833"/>
    </source>
</evidence>
<dbReference type="SMART" id="SM01145">
    <property type="entry name" value="DUF1041"/>
    <property type="match status" value="1"/>
</dbReference>
<feature type="non-terminal residue" evidence="12">
    <location>
        <position position="1"/>
    </location>
</feature>
<feature type="domain" description="MHD1" evidence="10">
    <location>
        <begin position="1435"/>
        <end position="1578"/>
    </location>
</feature>
<dbReference type="FunFam" id="1.10.357.50:FF:000001">
    <property type="entry name" value="Protein unc-13 homolog B"/>
    <property type="match status" value="1"/>
</dbReference>
<evidence type="ECO:0000256" key="1">
    <source>
        <dbReference type="ARBA" id="ARBA00022723"/>
    </source>
</evidence>
<keyword evidence="2" id="KW-0677">Repeat</keyword>
<dbReference type="Pfam" id="PF06292">
    <property type="entry name" value="MUN"/>
    <property type="match status" value="1"/>
</dbReference>
<dbReference type="Gene3D" id="2.60.40.150">
    <property type="entry name" value="C2 domain"/>
    <property type="match status" value="3"/>
</dbReference>
<dbReference type="Gene3D" id="1.20.58.1100">
    <property type="match status" value="1"/>
</dbReference>
<evidence type="ECO:0000259" key="9">
    <source>
        <dbReference type="PROSITE" id="PS50081"/>
    </source>
</evidence>
<dbReference type="Gene3D" id="3.30.60.20">
    <property type="match status" value="1"/>
</dbReference>
<feature type="compositionally biased region" description="Polar residues" evidence="6">
    <location>
        <begin position="651"/>
        <end position="666"/>
    </location>
</feature>
<keyword evidence="3" id="KW-0863">Zinc-finger</keyword>
<feature type="region of interest" description="Disordered" evidence="6">
    <location>
        <begin position="651"/>
        <end position="685"/>
    </location>
</feature>
<dbReference type="CDD" id="cd04027">
    <property type="entry name" value="C2B_Munc13"/>
    <property type="match status" value="1"/>
</dbReference>
<dbReference type="GO" id="GO:0005509">
    <property type="term" value="F:calcium ion binding"/>
    <property type="evidence" value="ECO:0007669"/>
    <property type="project" value="InterPro"/>
</dbReference>
<feature type="compositionally biased region" description="Pro residues" evidence="6">
    <location>
        <begin position="22"/>
        <end position="32"/>
    </location>
</feature>
<evidence type="ECO:0000256" key="7">
    <source>
        <dbReference type="SAM" id="SignalP"/>
    </source>
</evidence>
<organism evidence="12 13">
    <name type="scientific">Pristionchus mayeri</name>
    <dbReference type="NCBI Taxonomy" id="1317129"/>
    <lineage>
        <taxon>Eukaryota</taxon>
        <taxon>Metazoa</taxon>
        <taxon>Ecdysozoa</taxon>
        <taxon>Nematoda</taxon>
        <taxon>Chromadorea</taxon>
        <taxon>Rhabditida</taxon>
        <taxon>Rhabditina</taxon>
        <taxon>Diplogasteromorpha</taxon>
        <taxon>Diplogasteroidea</taxon>
        <taxon>Neodiplogasteridae</taxon>
        <taxon>Pristionchus</taxon>
    </lineage>
</organism>
<feature type="compositionally biased region" description="Basic and acidic residues" evidence="6">
    <location>
        <begin position="561"/>
        <end position="579"/>
    </location>
</feature>
<name>A0AAN5I8C4_9BILA</name>
<proteinExistence type="predicted"/>
<dbReference type="InterPro" id="IPR046349">
    <property type="entry name" value="C1-like_sf"/>
</dbReference>
<evidence type="ECO:0000259" key="8">
    <source>
        <dbReference type="PROSITE" id="PS50004"/>
    </source>
</evidence>
<dbReference type="SUPFAM" id="SSF57889">
    <property type="entry name" value="Cysteine-rich domain"/>
    <property type="match status" value="1"/>
</dbReference>
<keyword evidence="7" id="KW-0732">Signal</keyword>
<dbReference type="CDD" id="cd08395">
    <property type="entry name" value="C2C_Munc13"/>
    <property type="match status" value="1"/>
</dbReference>
<evidence type="ECO:0000259" key="10">
    <source>
        <dbReference type="PROSITE" id="PS51258"/>
    </source>
</evidence>
<dbReference type="PROSITE" id="PS50004">
    <property type="entry name" value="C2"/>
    <property type="match status" value="3"/>
</dbReference>
<dbReference type="PANTHER" id="PTHR10480">
    <property type="entry name" value="PROTEIN UNC-13 HOMOLOG"/>
    <property type="match status" value="1"/>
</dbReference>
<keyword evidence="13" id="KW-1185">Reference proteome</keyword>
<keyword evidence="1" id="KW-0479">Metal-binding</keyword>
<feature type="compositionally biased region" description="Basic and acidic residues" evidence="6">
    <location>
        <begin position="775"/>
        <end position="797"/>
    </location>
</feature>
<keyword evidence="4" id="KW-0862">Zinc</keyword>
<dbReference type="PRINTS" id="PR00360">
    <property type="entry name" value="C2DOMAIN"/>
</dbReference>
<dbReference type="GO" id="GO:0016082">
    <property type="term" value="P:synaptic vesicle priming"/>
    <property type="evidence" value="ECO:0007669"/>
    <property type="project" value="TreeGrafter"/>
</dbReference>
<dbReference type="PROSITE" id="PS50081">
    <property type="entry name" value="ZF_DAG_PE_2"/>
    <property type="match status" value="1"/>
</dbReference>
<feature type="signal peptide" evidence="7">
    <location>
        <begin position="1"/>
        <end position="18"/>
    </location>
</feature>
<dbReference type="FunFam" id="2.60.40.150:FF:000582">
    <property type="entry name" value="Uncharacterized protein"/>
    <property type="match status" value="1"/>
</dbReference>
<feature type="domain" description="C2" evidence="8">
    <location>
        <begin position="1853"/>
        <end position="1980"/>
    </location>
</feature>
<accession>A0AAN5I8C4</accession>
<feature type="domain" description="C2" evidence="8">
    <location>
        <begin position="1019"/>
        <end position="1147"/>
    </location>
</feature>
<evidence type="ECO:0000259" key="11">
    <source>
        <dbReference type="PROSITE" id="PS51259"/>
    </source>
</evidence>
<dbReference type="GO" id="GO:0017075">
    <property type="term" value="F:syntaxin-1 binding"/>
    <property type="evidence" value="ECO:0007669"/>
    <property type="project" value="TreeGrafter"/>
</dbReference>
<dbReference type="GO" id="GO:0098831">
    <property type="term" value="C:presynaptic active zone cytoplasmic component"/>
    <property type="evidence" value="ECO:0007669"/>
    <property type="project" value="TreeGrafter"/>
</dbReference>
<dbReference type="GO" id="GO:0005516">
    <property type="term" value="F:calmodulin binding"/>
    <property type="evidence" value="ECO:0007669"/>
    <property type="project" value="TreeGrafter"/>
</dbReference>
<feature type="compositionally biased region" description="Polar residues" evidence="6">
    <location>
        <begin position="402"/>
        <end position="415"/>
    </location>
</feature>